<reference evidence="2 3" key="1">
    <citation type="submission" date="2021-08" db="EMBL/GenBank/DDBJ databases">
        <title>Complete genome sequence of the strain Aneurinibacillus thermoaerophilus CCM 8960.</title>
        <authorList>
            <person name="Musilova J."/>
            <person name="Kourilova X."/>
            <person name="Pernicova I."/>
            <person name="Bezdicek M."/>
            <person name="Lengerova M."/>
            <person name="Obruca S."/>
            <person name="Sedlar K."/>
        </authorList>
    </citation>
    <scope>NUCLEOTIDE SEQUENCE [LARGE SCALE GENOMIC DNA]</scope>
    <source>
        <strain evidence="2 3">CCM 8960</strain>
        <plasmid evidence="2 3">pAT1</plasmid>
    </source>
</reference>
<evidence type="ECO:0000256" key="1">
    <source>
        <dbReference type="SAM" id="MobiDB-lite"/>
    </source>
</evidence>
<keyword evidence="2" id="KW-0614">Plasmid</keyword>
<name>A0ABX8YG78_ANETH</name>
<evidence type="ECO:0000313" key="2">
    <source>
        <dbReference type="EMBL" id="QYY44806.1"/>
    </source>
</evidence>
<keyword evidence="3" id="KW-1185">Reference proteome</keyword>
<evidence type="ECO:0000313" key="3">
    <source>
        <dbReference type="Proteomes" id="UP000826616"/>
    </source>
</evidence>
<dbReference type="RefSeq" id="WP_220561245.1">
    <property type="nucleotide sequence ID" value="NZ_CP080765.1"/>
</dbReference>
<protein>
    <submittedName>
        <fullName evidence="2">Uncharacterized protein</fullName>
    </submittedName>
</protein>
<geneLocation type="plasmid" evidence="2 3">
    <name>pAT1</name>
</geneLocation>
<gene>
    <name evidence="2" type="ORF">K3F53_19130</name>
</gene>
<organism evidence="2 3">
    <name type="scientific">Aneurinibacillus thermoaerophilus</name>
    <dbReference type="NCBI Taxonomy" id="143495"/>
    <lineage>
        <taxon>Bacteria</taxon>
        <taxon>Bacillati</taxon>
        <taxon>Bacillota</taxon>
        <taxon>Bacilli</taxon>
        <taxon>Bacillales</taxon>
        <taxon>Paenibacillaceae</taxon>
        <taxon>Aneurinibacillus group</taxon>
        <taxon>Aneurinibacillus</taxon>
    </lineage>
</organism>
<sequence>MLGKIAFSKSVADISHHSFQERQGDSMSPRFKDLLDKEKRKQLERMGGKQKTERKAKQKQDKPTTEHLSERDILQLMSARSYGRGRGGAIRQRRY</sequence>
<feature type="compositionally biased region" description="Basic and acidic residues" evidence="1">
    <location>
        <begin position="14"/>
        <end position="73"/>
    </location>
</feature>
<proteinExistence type="predicted"/>
<accession>A0ABX8YG78</accession>
<dbReference type="Proteomes" id="UP000826616">
    <property type="component" value="Plasmid pAT1"/>
</dbReference>
<dbReference type="EMBL" id="CP080765">
    <property type="protein sequence ID" value="QYY44806.1"/>
    <property type="molecule type" value="Genomic_DNA"/>
</dbReference>
<feature type="region of interest" description="Disordered" evidence="1">
    <location>
        <begin position="1"/>
        <end position="95"/>
    </location>
</feature>
<dbReference type="GeneID" id="97143495"/>